<evidence type="ECO:0000259" key="1">
    <source>
        <dbReference type="PROSITE" id="PS50801"/>
    </source>
</evidence>
<dbReference type="AlphaFoldDB" id="A0A918PUI3"/>
<gene>
    <name evidence="2" type="ORF">GCM10010365_46680</name>
</gene>
<evidence type="ECO:0000313" key="2">
    <source>
        <dbReference type="EMBL" id="GGZ20988.1"/>
    </source>
</evidence>
<feature type="domain" description="STAS" evidence="1">
    <location>
        <begin position="21"/>
        <end position="74"/>
    </location>
</feature>
<dbReference type="SUPFAM" id="SSF52091">
    <property type="entry name" value="SpoIIaa-like"/>
    <property type="match status" value="1"/>
</dbReference>
<dbReference type="InterPro" id="IPR002645">
    <property type="entry name" value="STAS_dom"/>
</dbReference>
<proteinExistence type="predicted"/>
<dbReference type="InterPro" id="IPR036513">
    <property type="entry name" value="STAS_dom_sf"/>
</dbReference>
<dbReference type="EMBL" id="BMVW01000009">
    <property type="protein sequence ID" value="GGZ20988.1"/>
    <property type="molecule type" value="Genomic_DNA"/>
</dbReference>
<dbReference type="InterPro" id="IPR058548">
    <property type="entry name" value="MlaB-like_STAS"/>
</dbReference>
<protein>
    <recommendedName>
        <fullName evidence="1">STAS domain-containing protein</fullName>
    </recommendedName>
</protein>
<accession>A0A918PUI3</accession>
<keyword evidence="3" id="KW-1185">Reference proteome</keyword>
<dbReference type="Pfam" id="PF13466">
    <property type="entry name" value="STAS_2"/>
    <property type="match status" value="1"/>
</dbReference>
<reference evidence="2" key="1">
    <citation type="journal article" date="2014" name="Int. J. Syst. Evol. Microbiol.">
        <title>Complete genome sequence of Corynebacterium casei LMG S-19264T (=DSM 44701T), isolated from a smear-ripened cheese.</title>
        <authorList>
            <consortium name="US DOE Joint Genome Institute (JGI-PGF)"/>
            <person name="Walter F."/>
            <person name="Albersmeier A."/>
            <person name="Kalinowski J."/>
            <person name="Ruckert C."/>
        </authorList>
    </citation>
    <scope>NUCLEOTIDE SEQUENCE</scope>
    <source>
        <strain evidence="2">JCM 4815</strain>
    </source>
</reference>
<dbReference type="RefSeq" id="WP_189862093.1">
    <property type="nucleotide sequence ID" value="NZ_BMVW01000009.1"/>
</dbReference>
<name>A0A918PUI3_9ACTN</name>
<evidence type="ECO:0000313" key="3">
    <source>
        <dbReference type="Proteomes" id="UP000622166"/>
    </source>
</evidence>
<reference evidence="2" key="2">
    <citation type="submission" date="2020-09" db="EMBL/GenBank/DDBJ databases">
        <authorList>
            <person name="Sun Q."/>
            <person name="Ohkuma M."/>
        </authorList>
    </citation>
    <scope>NUCLEOTIDE SEQUENCE</scope>
    <source>
        <strain evidence="2">JCM 4815</strain>
    </source>
</reference>
<sequence>MPPLYTDALLRIWHTADPPGLRLAGQVDMTNQSALMHHLLAVDAPPDDITLDLTEVTFFSFASLHALAAFAQALGPVQRLILHTRTPVIADMLLACGWNRPELPLTLLEEIPDD</sequence>
<organism evidence="2 3">
    <name type="scientific">Streptomyces poonensis</name>
    <dbReference type="NCBI Taxonomy" id="68255"/>
    <lineage>
        <taxon>Bacteria</taxon>
        <taxon>Bacillati</taxon>
        <taxon>Actinomycetota</taxon>
        <taxon>Actinomycetes</taxon>
        <taxon>Kitasatosporales</taxon>
        <taxon>Streptomycetaceae</taxon>
        <taxon>Streptomyces</taxon>
    </lineage>
</organism>
<comment type="caution">
    <text evidence="2">The sequence shown here is derived from an EMBL/GenBank/DDBJ whole genome shotgun (WGS) entry which is preliminary data.</text>
</comment>
<dbReference type="Gene3D" id="3.30.750.24">
    <property type="entry name" value="STAS domain"/>
    <property type="match status" value="1"/>
</dbReference>
<dbReference type="Proteomes" id="UP000622166">
    <property type="component" value="Unassembled WGS sequence"/>
</dbReference>
<dbReference type="PROSITE" id="PS50801">
    <property type="entry name" value="STAS"/>
    <property type="match status" value="1"/>
</dbReference>